<keyword evidence="2" id="KW-1185">Reference proteome</keyword>
<dbReference type="AlphaFoldDB" id="A0A1L9U5A6"/>
<dbReference type="GeneID" id="93575840"/>
<evidence type="ECO:0000313" key="1">
    <source>
        <dbReference type="EMBL" id="OJJ66860.1"/>
    </source>
</evidence>
<proteinExistence type="predicted"/>
<dbReference type="Proteomes" id="UP000184499">
    <property type="component" value="Unassembled WGS sequence"/>
</dbReference>
<evidence type="ECO:0000313" key="2">
    <source>
        <dbReference type="Proteomes" id="UP000184499"/>
    </source>
</evidence>
<dbReference type="RefSeq" id="XP_067474109.1">
    <property type="nucleotide sequence ID" value="XM_067623352.1"/>
</dbReference>
<protein>
    <submittedName>
        <fullName evidence="1">Uncharacterized protein</fullName>
    </submittedName>
</protein>
<dbReference type="VEuPathDB" id="FungiDB:ASPBRDRAFT_354651"/>
<accession>A0A1L9U5A6</accession>
<gene>
    <name evidence="1" type="ORF">ASPBRDRAFT_354651</name>
</gene>
<sequence length="157" mass="17441">MPPVGKGSGKYRHVFDGDVPPFPCGSPPTCTSLSPSRITTAAPLAFSRLRPLRALRLFFSLPVFFSTLVPPSVDDSPSHNTNRKFARPPDLLYFHSQHSLSYHPLPVPSLSHNLLFFFLIPNPQLAFRSDRLSFCHLTLVSFLCYSSSSGVAYCRDS</sequence>
<organism evidence="1 2">
    <name type="scientific">Aspergillus brasiliensis (strain CBS 101740 / IMI 381727 / IBT 21946)</name>
    <dbReference type="NCBI Taxonomy" id="767769"/>
    <lineage>
        <taxon>Eukaryota</taxon>
        <taxon>Fungi</taxon>
        <taxon>Dikarya</taxon>
        <taxon>Ascomycota</taxon>
        <taxon>Pezizomycotina</taxon>
        <taxon>Eurotiomycetes</taxon>
        <taxon>Eurotiomycetidae</taxon>
        <taxon>Eurotiales</taxon>
        <taxon>Aspergillaceae</taxon>
        <taxon>Aspergillus</taxon>
        <taxon>Aspergillus subgen. Circumdati</taxon>
    </lineage>
</organism>
<reference evidence="2" key="1">
    <citation type="journal article" date="2017" name="Genome Biol.">
        <title>Comparative genomics reveals high biological diversity and specific adaptations in the industrially and medically important fungal genus Aspergillus.</title>
        <authorList>
            <person name="de Vries R.P."/>
            <person name="Riley R."/>
            <person name="Wiebenga A."/>
            <person name="Aguilar-Osorio G."/>
            <person name="Amillis S."/>
            <person name="Uchima C.A."/>
            <person name="Anderluh G."/>
            <person name="Asadollahi M."/>
            <person name="Askin M."/>
            <person name="Barry K."/>
            <person name="Battaglia E."/>
            <person name="Bayram O."/>
            <person name="Benocci T."/>
            <person name="Braus-Stromeyer S.A."/>
            <person name="Caldana C."/>
            <person name="Canovas D."/>
            <person name="Cerqueira G.C."/>
            <person name="Chen F."/>
            <person name="Chen W."/>
            <person name="Choi C."/>
            <person name="Clum A."/>
            <person name="Dos Santos R.A."/>
            <person name="Damasio A.R."/>
            <person name="Diallinas G."/>
            <person name="Emri T."/>
            <person name="Fekete E."/>
            <person name="Flipphi M."/>
            <person name="Freyberg S."/>
            <person name="Gallo A."/>
            <person name="Gournas C."/>
            <person name="Habgood R."/>
            <person name="Hainaut M."/>
            <person name="Harispe M.L."/>
            <person name="Henrissat B."/>
            <person name="Hilden K.S."/>
            <person name="Hope R."/>
            <person name="Hossain A."/>
            <person name="Karabika E."/>
            <person name="Karaffa L."/>
            <person name="Karanyi Z."/>
            <person name="Krasevec N."/>
            <person name="Kuo A."/>
            <person name="Kusch H."/>
            <person name="LaButti K."/>
            <person name="Lagendijk E.L."/>
            <person name="Lapidus A."/>
            <person name="Levasseur A."/>
            <person name="Lindquist E."/>
            <person name="Lipzen A."/>
            <person name="Logrieco A.F."/>
            <person name="MacCabe A."/>
            <person name="Maekelae M.R."/>
            <person name="Malavazi I."/>
            <person name="Melin P."/>
            <person name="Meyer V."/>
            <person name="Mielnichuk N."/>
            <person name="Miskei M."/>
            <person name="Molnar A.P."/>
            <person name="Mule G."/>
            <person name="Ngan C.Y."/>
            <person name="Orejas M."/>
            <person name="Orosz E."/>
            <person name="Ouedraogo J.P."/>
            <person name="Overkamp K.M."/>
            <person name="Park H.-S."/>
            <person name="Perrone G."/>
            <person name="Piumi F."/>
            <person name="Punt P.J."/>
            <person name="Ram A.F."/>
            <person name="Ramon A."/>
            <person name="Rauscher S."/>
            <person name="Record E."/>
            <person name="Riano-Pachon D.M."/>
            <person name="Robert V."/>
            <person name="Roehrig J."/>
            <person name="Ruller R."/>
            <person name="Salamov A."/>
            <person name="Salih N.S."/>
            <person name="Samson R.A."/>
            <person name="Sandor E."/>
            <person name="Sanguinetti M."/>
            <person name="Schuetze T."/>
            <person name="Sepcic K."/>
            <person name="Shelest E."/>
            <person name="Sherlock G."/>
            <person name="Sophianopoulou V."/>
            <person name="Squina F.M."/>
            <person name="Sun H."/>
            <person name="Susca A."/>
            <person name="Todd R.B."/>
            <person name="Tsang A."/>
            <person name="Unkles S.E."/>
            <person name="van de Wiele N."/>
            <person name="van Rossen-Uffink D."/>
            <person name="Oliveira J.V."/>
            <person name="Vesth T.C."/>
            <person name="Visser J."/>
            <person name="Yu J.-H."/>
            <person name="Zhou M."/>
            <person name="Andersen M.R."/>
            <person name="Archer D.B."/>
            <person name="Baker S.E."/>
            <person name="Benoit I."/>
            <person name="Brakhage A.A."/>
            <person name="Braus G.H."/>
            <person name="Fischer R."/>
            <person name="Frisvad J.C."/>
            <person name="Goldman G.H."/>
            <person name="Houbraken J."/>
            <person name="Oakley B."/>
            <person name="Pocsi I."/>
            <person name="Scazzocchio C."/>
            <person name="Seiboth B."/>
            <person name="vanKuyk P.A."/>
            <person name="Wortman J."/>
            <person name="Dyer P.S."/>
            <person name="Grigoriev I.V."/>
        </authorList>
    </citation>
    <scope>NUCLEOTIDE SEQUENCE [LARGE SCALE GENOMIC DNA]</scope>
    <source>
        <strain evidence="2">CBS 101740 / IMI 381727 / IBT 21946</strain>
    </source>
</reference>
<dbReference type="EMBL" id="KV878696">
    <property type="protein sequence ID" value="OJJ66860.1"/>
    <property type="molecule type" value="Genomic_DNA"/>
</dbReference>
<name>A0A1L9U5A6_ASPBC</name>